<gene>
    <name evidence="1" type="ORF">FAA86_03155</name>
</gene>
<evidence type="ECO:0008006" key="3">
    <source>
        <dbReference type="Google" id="ProtNLM"/>
    </source>
</evidence>
<organism evidence="1 2">
    <name type="scientific">Rhizobium rosettiformans W3</name>
    <dbReference type="NCBI Taxonomy" id="538378"/>
    <lineage>
        <taxon>Bacteria</taxon>
        <taxon>Pseudomonadati</taxon>
        <taxon>Pseudomonadota</taxon>
        <taxon>Alphaproteobacteria</taxon>
        <taxon>Hyphomicrobiales</taxon>
        <taxon>Rhizobiaceae</taxon>
        <taxon>Rhizobium/Agrobacterium group</taxon>
        <taxon>Rhizobium</taxon>
    </lineage>
</organism>
<reference evidence="1 2" key="1">
    <citation type="submission" date="2019-04" db="EMBL/GenBank/DDBJ databases">
        <title>genome sequence of strain W3.</title>
        <authorList>
            <person name="Gao J."/>
            <person name="Sun J."/>
        </authorList>
    </citation>
    <scope>NUCLEOTIDE SEQUENCE [LARGE SCALE GENOMIC DNA]</scope>
    <source>
        <strain evidence="1 2">W3</strain>
    </source>
</reference>
<proteinExistence type="predicted"/>
<evidence type="ECO:0000313" key="2">
    <source>
        <dbReference type="Proteomes" id="UP000307378"/>
    </source>
</evidence>
<evidence type="ECO:0000313" key="1">
    <source>
        <dbReference type="EMBL" id="THV39375.1"/>
    </source>
</evidence>
<dbReference type="AlphaFoldDB" id="A0A4S8Q9I0"/>
<accession>A0A4S8Q9I0</accession>
<comment type="caution">
    <text evidence="1">The sequence shown here is derived from an EMBL/GenBank/DDBJ whole genome shotgun (WGS) entry which is preliminary data.</text>
</comment>
<dbReference type="Gene3D" id="3.40.50.150">
    <property type="entry name" value="Vaccinia Virus protein VP39"/>
    <property type="match status" value="1"/>
</dbReference>
<dbReference type="EMBL" id="STGU01000001">
    <property type="protein sequence ID" value="THV39375.1"/>
    <property type="molecule type" value="Genomic_DNA"/>
</dbReference>
<protein>
    <recommendedName>
        <fullName evidence="3">Class I SAM-dependent methyltransferase</fullName>
    </recommendedName>
</protein>
<dbReference type="RefSeq" id="WP_136538303.1">
    <property type="nucleotide sequence ID" value="NZ_STGU01000001.1"/>
</dbReference>
<dbReference type="InterPro" id="IPR029063">
    <property type="entry name" value="SAM-dependent_MTases_sf"/>
</dbReference>
<sequence length="244" mass="27882">MLEKYQHYETLVGEVENTIAKIHALPLARCYDTKYLEHEFIPSLGLNNESLEQQPAELGPYFGKGLHLWQYPSQLAHYLVWLAHSARDIRTYSEIGCRWGGTFILVNEWLKKIGAPLEFSLAVDPIDPTPFVKKYIEISSTPVHYIKNFSTSQEVIDYMSMLKPEMVFIDGDHTLQGVMFDHLLVRKTASIIVHHDIASQACPGTSVFWSYVKQAESDFYAWEFTQQYASVSGNFLGIGALKRL</sequence>
<dbReference type="Proteomes" id="UP000307378">
    <property type="component" value="Unassembled WGS sequence"/>
</dbReference>
<name>A0A4S8Q9I0_9HYPH</name>